<comment type="catalytic activity">
    <reaction evidence="19">
        <text>10-formyltetrahydrofolyl-(gamma-L-Glu)(n) + L-glutamate + ATP = 10-formyltetrahydrofolyl-(gamma-L-Glu)(n+1) + ADP + phosphate + H(+)</text>
        <dbReference type="Rhea" id="RHEA:51904"/>
        <dbReference type="Rhea" id="RHEA-COMP:13088"/>
        <dbReference type="Rhea" id="RHEA-COMP:14300"/>
        <dbReference type="ChEBI" id="CHEBI:15378"/>
        <dbReference type="ChEBI" id="CHEBI:29985"/>
        <dbReference type="ChEBI" id="CHEBI:30616"/>
        <dbReference type="ChEBI" id="CHEBI:43474"/>
        <dbReference type="ChEBI" id="CHEBI:134413"/>
        <dbReference type="ChEBI" id="CHEBI:456216"/>
        <dbReference type="EC" id="6.3.2.17"/>
    </reaction>
</comment>
<dbReference type="PROSITE" id="PS01012">
    <property type="entry name" value="FOLYLPOLYGLU_SYNT_2"/>
    <property type="match status" value="1"/>
</dbReference>
<evidence type="ECO:0000256" key="22">
    <source>
        <dbReference type="PIRNR" id="PIRNR001563"/>
    </source>
</evidence>
<evidence type="ECO:0000256" key="17">
    <source>
        <dbReference type="ARBA" id="ARBA00032510"/>
    </source>
</evidence>
<evidence type="ECO:0000256" key="10">
    <source>
        <dbReference type="ARBA" id="ARBA00022723"/>
    </source>
</evidence>
<dbReference type="EC" id="6.3.2.12" evidence="6"/>
<evidence type="ECO:0000256" key="7">
    <source>
        <dbReference type="ARBA" id="ARBA00013025"/>
    </source>
</evidence>
<proteinExistence type="inferred from homology"/>
<keyword evidence="13" id="KW-0460">Magnesium</keyword>
<evidence type="ECO:0000256" key="2">
    <source>
        <dbReference type="ARBA" id="ARBA00002714"/>
    </source>
</evidence>
<dbReference type="Pfam" id="PF08245">
    <property type="entry name" value="Mur_ligase_M"/>
    <property type="match status" value="1"/>
</dbReference>
<evidence type="ECO:0000256" key="16">
    <source>
        <dbReference type="ARBA" id="ARBA00030592"/>
    </source>
</evidence>
<evidence type="ECO:0000313" key="25">
    <source>
        <dbReference type="EMBL" id="MBK0370551.1"/>
    </source>
</evidence>
<dbReference type="NCBIfam" id="TIGR01499">
    <property type="entry name" value="folC"/>
    <property type="match status" value="1"/>
</dbReference>
<dbReference type="InterPro" id="IPR018109">
    <property type="entry name" value="Folylpolyglutamate_synth_CS"/>
</dbReference>
<dbReference type="PROSITE" id="PS01011">
    <property type="entry name" value="FOLYLPOLYGLU_SYNT_1"/>
    <property type="match status" value="1"/>
</dbReference>
<evidence type="ECO:0000256" key="11">
    <source>
        <dbReference type="ARBA" id="ARBA00022741"/>
    </source>
</evidence>
<dbReference type="GO" id="GO:0008841">
    <property type="term" value="F:dihydrofolate synthase activity"/>
    <property type="evidence" value="ECO:0007669"/>
    <property type="project" value="UniProtKB-EC"/>
</dbReference>
<dbReference type="GO" id="GO:0046872">
    <property type="term" value="F:metal ion binding"/>
    <property type="evidence" value="ECO:0007669"/>
    <property type="project" value="UniProtKB-KW"/>
</dbReference>
<accession>A0A934PQ54</accession>
<feature type="domain" description="Mur ligase central" evidence="24">
    <location>
        <begin position="51"/>
        <end position="268"/>
    </location>
</feature>
<evidence type="ECO:0000256" key="15">
    <source>
        <dbReference type="ARBA" id="ARBA00030048"/>
    </source>
</evidence>
<dbReference type="Gene3D" id="3.40.1190.10">
    <property type="entry name" value="Mur-like, catalytic domain"/>
    <property type="match status" value="1"/>
</dbReference>
<evidence type="ECO:0000256" key="1">
    <source>
        <dbReference type="ARBA" id="ARBA00001946"/>
    </source>
</evidence>
<name>A0A934PQ54_9FLAO</name>
<dbReference type="PANTHER" id="PTHR11136">
    <property type="entry name" value="FOLYLPOLYGLUTAMATE SYNTHASE-RELATED"/>
    <property type="match status" value="1"/>
</dbReference>
<comment type="function">
    <text evidence="2">Functions in two distinct reactions of the de novo folate biosynthetic pathway. Catalyzes the addition of a glutamate residue to dihydropteroate (7,8-dihydropteroate or H2Pte) to form dihydrofolate (7,8-dihydrofolate monoglutamate or H2Pte-Glu). Also catalyzes successive additions of L-glutamate to tetrahydrofolate or 10-formyltetrahydrofolate or 5,10-methylenetetrahydrofolate, leading to folylpolyglutamate derivatives.</text>
</comment>
<evidence type="ECO:0000259" key="23">
    <source>
        <dbReference type="Pfam" id="PF02875"/>
    </source>
</evidence>
<dbReference type="EC" id="6.3.2.17" evidence="7"/>
<evidence type="ECO:0000256" key="9">
    <source>
        <dbReference type="ARBA" id="ARBA00022598"/>
    </source>
</evidence>
<evidence type="ECO:0000256" key="13">
    <source>
        <dbReference type="ARBA" id="ARBA00022842"/>
    </source>
</evidence>
<comment type="pathway">
    <text evidence="4">Cofactor biosynthesis; tetrahydrofolylpolyglutamate biosynthesis.</text>
</comment>
<dbReference type="GO" id="GO:0005737">
    <property type="term" value="C:cytoplasm"/>
    <property type="evidence" value="ECO:0007669"/>
    <property type="project" value="TreeGrafter"/>
</dbReference>
<dbReference type="FunFam" id="3.40.1190.10:FF:000011">
    <property type="entry name" value="Folylpolyglutamate synthase/dihydrofolate synthase"/>
    <property type="match status" value="1"/>
</dbReference>
<dbReference type="GO" id="GO:0004326">
    <property type="term" value="F:tetrahydrofolylpolyglutamate synthase activity"/>
    <property type="evidence" value="ECO:0007669"/>
    <property type="project" value="UniProtKB-EC"/>
</dbReference>
<keyword evidence="12 22" id="KW-0067">ATP-binding</keyword>
<sequence>MNYQETTDWMFNQLPMYQTQGAFAYKEDLTNIKILSDYLENPEKNLKCLHVAGTNGKGSTSHMLASVLQEAGYKVGLYTSPHLKDFRERIKINGEDISENFVCRFIEKHKAFFEKESLSFFEMSVGLAFSYFANEKVDIAIIEVGMGGRLDATNIITPLLSIITNIDFDHMAFLGNTLEAIAKEKAGIIKPNIPVIIGEHTPETKAVFLAKAKENNSDIYFASDMIQNTYDSDLVGDYQEHNKKTVQLAIQILNSETEFIISDENVQNGLLNVVKNTHLKGRWQQLGTTPLIICDTAHNQNGLSIVMKQIQKQNFDRLHIVLGVVNDKDLNKMLPLFPIKATYYFCQPDNFRALDPKILQEKAQTFNLIGKTYSSVKEAYTAAKNAANPSDFIYVGGSTFVVAEIPGL</sequence>
<evidence type="ECO:0000256" key="6">
    <source>
        <dbReference type="ARBA" id="ARBA00013023"/>
    </source>
</evidence>
<keyword evidence="26" id="KW-1185">Reference proteome</keyword>
<feature type="domain" description="Mur ligase C-terminal" evidence="23">
    <location>
        <begin position="281"/>
        <end position="398"/>
    </location>
</feature>
<dbReference type="SUPFAM" id="SSF53623">
    <property type="entry name" value="MurD-like peptide ligases, catalytic domain"/>
    <property type="match status" value="1"/>
</dbReference>
<comment type="catalytic activity">
    <reaction evidence="21">
        <text>7,8-dihydropteroate + L-glutamate + ATP = 7,8-dihydrofolate + ADP + phosphate + H(+)</text>
        <dbReference type="Rhea" id="RHEA:23584"/>
        <dbReference type="ChEBI" id="CHEBI:15378"/>
        <dbReference type="ChEBI" id="CHEBI:17839"/>
        <dbReference type="ChEBI" id="CHEBI:29985"/>
        <dbReference type="ChEBI" id="CHEBI:30616"/>
        <dbReference type="ChEBI" id="CHEBI:43474"/>
        <dbReference type="ChEBI" id="CHEBI:57451"/>
        <dbReference type="ChEBI" id="CHEBI:456216"/>
        <dbReference type="EC" id="6.3.2.12"/>
    </reaction>
</comment>
<dbReference type="AlphaFoldDB" id="A0A934PQ54"/>
<comment type="similarity">
    <text evidence="5 22">Belongs to the folylpolyglutamate synthase family.</text>
</comment>
<evidence type="ECO:0000256" key="4">
    <source>
        <dbReference type="ARBA" id="ARBA00005150"/>
    </source>
</evidence>
<keyword evidence="11 22" id="KW-0547">Nucleotide-binding</keyword>
<dbReference type="PIRSF" id="PIRSF001563">
    <property type="entry name" value="Folylpolyglu_synth"/>
    <property type="match status" value="1"/>
</dbReference>
<dbReference type="Gene3D" id="3.90.190.20">
    <property type="entry name" value="Mur ligase, C-terminal domain"/>
    <property type="match status" value="1"/>
</dbReference>
<evidence type="ECO:0000259" key="24">
    <source>
        <dbReference type="Pfam" id="PF08245"/>
    </source>
</evidence>
<dbReference type="InterPro" id="IPR001645">
    <property type="entry name" value="Folylpolyglutamate_synth"/>
</dbReference>
<evidence type="ECO:0000256" key="18">
    <source>
        <dbReference type="ARBA" id="ARBA00047493"/>
    </source>
</evidence>
<dbReference type="EMBL" id="JAEHFV010000005">
    <property type="protein sequence ID" value="MBK0370551.1"/>
    <property type="molecule type" value="Genomic_DNA"/>
</dbReference>
<organism evidence="25 26">
    <name type="scientific">Flavobacterium agrisoli</name>
    <dbReference type="NCBI Taxonomy" id="2793066"/>
    <lineage>
        <taxon>Bacteria</taxon>
        <taxon>Pseudomonadati</taxon>
        <taxon>Bacteroidota</taxon>
        <taxon>Flavobacteriia</taxon>
        <taxon>Flavobacteriales</taxon>
        <taxon>Flavobacteriaceae</taxon>
        <taxon>Flavobacterium</taxon>
    </lineage>
</organism>
<dbReference type="Pfam" id="PF02875">
    <property type="entry name" value="Mur_ligase_C"/>
    <property type="match status" value="1"/>
</dbReference>
<protein>
    <recommendedName>
        <fullName evidence="8">Dihydrofolate synthase/folylpolyglutamate synthase</fullName>
        <ecNumber evidence="6">6.3.2.12</ecNumber>
        <ecNumber evidence="7">6.3.2.17</ecNumber>
    </recommendedName>
    <alternativeName>
        <fullName evidence="17">Folylpoly-gamma-glutamate synthetase-dihydrofolate synthetase</fullName>
    </alternativeName>
    <alternativeName>
        <fullName evidence="15">Folylpolyglutamate synthetase</fullName>
    </alternativeName>
    <alternativeName>
        <fullName evidence="16">Tetrahydrofolylpolyglutamate synthase</fullName>
    </alternativeName>
</protein>
<evidence type="ECO:0000256" key="12">
    <source>
        <dbReference type="ARBA" id="ARBA00022840"/>
    </source>
</evidence>
<keyword evidence="14" id="KW-0289">Folate biosynthesis</keyword>
<dbReference type="RefSeq" id="WP_200106686.1">
    <property type="nucleotide sequence ID" value="NZ_JAEHFV010000005.1"/>
</dbReference>
<comment type="cofactor">
    <cofactor evidence="1">
        <name>Mg(2+)</name>
        <dbReference type="ChEBI" id="CHEBI:18420"/>
    </cofactor>
</comment>
<keyword evidence="10" id="KW-0479">Metal-binding</keyword>
<dbReference type="GO" id="GO:0046656">
    <property type="term" value="P:folic acid biosynthetic process"/>
    <property type="evidence" value="ECO:0007669"/>
    <property type="project" value="UniProtKB-KW"/>
</dbReference>
<dbReference type="InterPro" id="IPR036615">
    <property type="entry name" value="Mur_ligase_C_dom_sf"/>
</dbReference>
<dbReference type="InterPro" id="IPR004101">
    <property type="entry name" value="Mur_ligase_C"/>
</dbReference>
<comment type="catalytic activity">
    <reaction evidence="20">
        <text>(6R)-5,10-methylenetetrahydrofolyl-(gamma-L-Glu)(n) + L-glutamate + ATP = (6R)-5,10-methylenetetrahydrofolyl-(gamma-L-Glu)(n+1) + ADP + phosphate + H(+)</text>
        <dbReference type="Rhea" id="RHEA:51912"/>
        <dbReference type="Rhea" id="RHEA-COMP:13257"/>
        <dbReference type="Rhea" id="RHEA-COMP:13258"/>
        <dbReference type="ChEBI" id="CHEBI:15378"/>
        <dbReference type="ChEBI" id="CHEBI:29985"/>
        <dbReference type="ChEBI" id="CHEBI:30616"/>
        <dbReference type="ChEBI" id="CHEBI:43474"/>
        <dbReference type="ChEBI" id="CHEBI:136572"/>
        <dbReference type="ChEBI" id="CHEBI:456216"/>
        <dbReference type="EC" id="6.3.2.17"/>
    </reaction>
</comment>
<reference evidence="25" key="1">
    <citation type="submission" date="2020-12" db="EMBL/GenBank/DDBJ databases">
        <title>Bacterial novel species Flavobacterium sp. SE-1-e isolated from soil.</title>
        <authorList>
            <person name="Jung H.-Y."/>
        </authorList>
    </citation>
    <scope>NUCLEOTIDE SEQUENCE</scope>
    <source>
        <strain evidence="25">SE-1-e</strain>
    </source>
</reference>
<evidence type="ECO:0000256" key="5">
    <source>
        <dbReference type="ARBA" id="ARBA00008276"/>
    </source>
</evidence>
<dbReference type="Proteomes" id="UP000609172">
    <property type="component" value="Unassembled WGS sequence"/>
</dbReference>
<keyword evidence="9 22" id="KW-0436">Ligase</keyword>
<evidence type="ECO:0000256" key="8">
    <source>
        <dbReference type="ARBA" id="ARBA00019357"/>
    </source>
</evidence>
<comment type="pathway">
    <text evidence="3">Cofactor biosynthesis; tetrahydrofolate biosynthesis; 7,8-dihydrofolate from 2-amino-4-hydroxy-6-hydroxymethyl-7,8-dihydropteridine diphosphate and 4-aminobenzoate: step 2/2.</text>
</comment>
<dbReference type="InterPro" id="IPR036565">
    <property type="entry name" value="Mur-like_cat_sf"/>
</dbReference>
<dbReference type="PANTHER" id="PTHR11136:SF0">
    <property type="entry name" value="DIHYDROFOLATE SYNTHETASE-RELATED"/>
    <property type="match status" value="1"/>
</dbReference>
<evidence type="ECO:0000256" key="21">
    <source>
        <dbReference type="ARBA" id="ARBA00049161"/>
    </source>
</evidence>
<dbReference type="SUPFAM" id="SSF53244">
    <property type="entry name" value="MurD-like peptide ligases, peptide-binding domain"/>
    <property type="match status" value="1"/>
</dbReference>
<comment type="caution">
    <text evidence="25">The sequence shown here is derived from an EMBL/GenBank/DDBJ whole genome shotgun (WGS) entry which is preliminary data.</text>
</comment>
<dbReference type="GO" id="GO:0005524">
    <property type="term" value="F:ATP binding"/>
    <property type="evidence" value="ECO:0007669"/>
    <property type="project" value="UniProtKB-KW"/>
</dbReference>
<comment type="catalytic activity">
    <reaction evidence="18">
        <text>(6S)-5,6,7,8-tetrahydrofolyl-(gamma-L-Glu)(n) + L-glutamate + ATP = (6S)-5,6,7,8-tetrahydrofolyl-(gamma-L-Glu)(n+1) + ADP + phosphate + H(+)</text>
        <dbReference type="Rhea" id="RHEA:10580"/>
        <dbReference type="Rhea" id="RHEA-COMP:14738"/>
        <dbReference type="Rhea" id="RHEA-COMP:14740"/>
        <dbReference type="ChEBI" id="CHEBI:15378"/>
        <dbReference type="ChEBI" id="CHEBI:29985"/>
        <dbReference type="ChEBI" id="CHEBI:30616"/>
        <dbReference type="ChEBI" id="CHEBI:43474"/>
        <dbReference type="ChEBI" id="CHEBI:141005"/>
        <dbReference type="ChEBI" id="CHEBI:456216"/>
        <dbReference type="EC" id="6.3.2.17"/>
    </reaction>
</comment>
<evidence type="ECO:0000256" key="3">
    <source>
        <dbReference type="ARBA" id="ARBA00004799"/>
    </source>
</evidence>
<evidence type="ECO:0000256" key="14">
    <source>
        <dbReference type="ARBA" id="ARBA00022909"/>
    </source>
</evidence>
<evidence type="ECO:0000256" key="20">
    <source>
        <dbReference type="ARBA" id="ARBA00049035"/>
    </source>
</evidence>
<dbReference type="InterPro" id="IPR013221">
    <property type="entry name" value="Mur_ligase_cen"/>
</dbReference>
<gene>
    <name evidence="25" type="ORF">I5M07_11990</name>
</gene>
<evidence type="ECO:0000313" key="26">
    <source>
        <dbReference type="Proteomes" id="UP000609172"/>
    </source>
</evidence>
<evidence type="ECO:0000256" key="19">
    <source>
        <dbReference type="ARBA" id="ARBA00047808"/>
    </source>
</evidence>